<dbReference type="InterPro" id="IPR050742">
    <property type="entry name" value="Helicase_Restrict-Modif_Enz"/>
</dbReference>
<keyword evidence="2" id="KW-0547">Nucleotide-binding</keyword>
<keyword evidence="2" id="KW-0378">Hydrolase</keyword>
<evidence type="ECO:0000259" key="1">
    <source>
        <dbReference type="PROSITE" id="PS51192"/>
    </source>
</evidence>
<dbReference type="SUPFAM" id="SSF52540">
    <property type="entry name" value="P-loop containing nucleoside triphosphate hydrolases"/>
    <property type="match status" value="1"/>
</dbReference>
<dbReference type="InterPro" id="IPR014001">
    <property type="entry name" value="Helicase_ATP-bd"/>
</dbReference>
<evidence type="ECO:0000313" key="2">
    <source>
        <dbReference type="EMBL" id="MFD0280079.1"/>
    </source>
</evidence>
<dbReference type="InterPro" id="IPR006935">
    <property type="entry name" value="Helicase/UvrB_N"/>
</dbReference>
<sequence>MHAPVLAAFEDLHGSADGDPDRAEAVAPLLVQRCFELAAWFFRLQTGDREPMSFVHTSPSDLRVLAERVAPLDAVLPRLRREFDLRMGPTSLPASERERLIVGARDAAGEPLPEASIAEEVQRRLTKAGWDVLGPGADADRDRSLGCVLVEPRLSGGRRADLLLLVGGQVVGIVECKRDGADLATAMDQAGRLAAAVTEASPWPVWRSPLPFRYVSDGRRLLFYDANDPEQQARFISGFHQPATLARWQREAEADRAAPTYRARQAAHLPALEEDPAADQLHPRQLRAVRAVEQALVAGDRRVLVQMATGTGRVNAEIFEAYRQLTYARAARILFVVDLKMMAHQLQARFGQFNTPDAGRSLADVYQVEELTSAGPTASASIVVTTVQRLQAMLAGTPEPEDGSARVSAYETAEQVSQSDTAPLEVTYCEALPPDSFDLVVVDDCHHSVYGRGRALLEYFDAPVVGFSATPAAPVFGFFNANLVSEYPFEQAVADGLVVDYSVYRTRFEPSGRAVLVPLDGRIDADAKRPRRTQYEQLDEDLAYAGPDSDPRIIGSERLAAVATAFRDALPALFPERAAQAELVVPKTVVFARNDLHAEDIVRHIREVFDAGDTFCQKITMRSDHPVQLLREFRTTPQFRIAVVVDIMSGPTDMRAVECLLFLREVRSAAYYERLLAQGAQRIAPAELRAVTPGAFAKTQFVVIDAVETSRHHHRRLVNVTDASGRAGRCALERLLNRTADGGLNADETAELGVRLARLVPVLSEADGAAVRKLAGFSLEQLVAQLLDIDGEEARDAGALLAEMPALRQMLLGIYDGPAATDAGKPTRPSAAAEDVRRRLAAFTRQAGPFTPAQLWWIENIAEATAAAETRFDPRHLDSVPFSGRGGTDGFLGAFGADAAIALLSELGEALA</sequence>
<dbReference type="Gene3D" id="3.40.50.300">
    <property type="entry name" value="P-loop containing nucleotide triphosphate hydrolases"/>
    <property type="match status" value="2"/>
</dbReference>
<dbReference type="GO" id="GO:0004386">
    <property type="term" value="F:helicase activity"/>
    <property type="evidence" value="ECO:0007669"/>
    <property type="project" value="UniProtKB-KW"/>
</dbReference>
<dbReference type="InterPro" id="IPR027417">
    <property type="entry name" value="P-loop_NTPase"/>
</dbReference>
<dbReference type="SMART" id="SM00487">
    <property type="entry name" value="DEXDc"/>
    <property type="match status" value="1"/>
</dbReference>
<keyword evidence="2" id="KW-0067">ATP-binding</keyword>
<dbReference type="PANTHER" id="PTHR47396:SF1">
    <property type="entry name" value="ATP-DEPENDENT HELICASE IRC3-RELATED"/>
    <property type="match status" value="1"/>
</dbReference>
<accession>A0ABW2VAB9</accession>
<dbReference type="Pfam" id="PF04851">
    <property type="entry name" value="ResIII"/>
    <property type="match status" value="1"/>
</dbReference>
<keyword evidence="3" id="KW-1185">Reference proteome</keyword>
<keyword evidence="2" id="KW-0347">Helicase</keyword>
<name>A0ABW2VAB9_9ACTN</name>
<dbReference type="Proteomes" id="UP001596957">
    <property type="component" value="Unassembled WGS sequence"/>
</dbReference>
<proteinExistence type="predicted"/>
<dbReference type="EMBL" id="JBHTEC010000001">
    <property type="protein sequence ID" value="MFD0280079.1"/>
    <property type="molecule type" value="Genomic_DNA"/>
</dbReference>
<feature type="domain" description="Helicase ATP-binding" evidence="1">
    <location>
        <begin position="294"/>
        <end position="489"/>
    </location>
</feature>
<dbReference type="Gene3D" id="3.90.1570.30">
    <property type="match status" value="1"/>
</dbReference>
<dbReference type="RefSeq" id="WP_381300737.1">
    <property type="nucleotide sequence ID" value="NZ_JBHTEC010000001.1"/>
</dbReference>
<evidence type="ECO:0000313" key="3">
    <source>
        <dbReference type="Proteomes" id="UP001596957"/>
    </source>
</evidence>
<comment type="caution">
    <text evidence="2">The sequence shown here is derived from an EMBL/GenBank/DDBJ whole genome shotgun (WGS) entry which is preliminary data.</text>
</comment>
<gene>
    <name evidence="2" type="ORF">ACFQZP_00050</name>
</gene>
<reference evidence="3" key="1">
    <citation type="journal article" date="2019" name="Int. J. Syst. Evol. Microbiol.">
        <title>The Global Catalogue of Microorganisms (GCM) 10K type strain sequencing project: providing services to taxonomists for standard genome sequencing and annotation.</title>
        <authorList>
            <consortium name="The Broad Institute Genomics Platform"/>
            <consortium name="The Broad Institute Genome Sequencing Center for Infectious Disease"/>
            <person name="Wu L."/>
            <person name="Ma J."/>
        </authorList>
    </citation>
    <scope>NUCLEOTIDE SEQUENCE [LARGE SCALE GENOMIC DNA]</scope>
    <source>
        <strain evidence="3">CGMCC 4.7198</strain>
    </source>
</reference>
<dbReference type="PROSITE" id="PS51192">
    <property type="entry name" value="HELICASE_ATP_BIND_1"/>
    <property type="match status" value="1"/>
</dbReference>
<protein>
    <submittedName>
        <fullName evidence="2">DEAD/DEAH box helicase family protein</fullName>
    </submittedName>
</protein>
<dbReference type="PANTHER" id="PTHR47396">
    <property type="entry name" value="TYPE I RESTRICTION ENZYME ECOKI R PROTEIN"/>
    <property type="match status" value="1"/>
</dbReference>
<organism evidence="2 3">
    <name type="scientific">Streptomyces lutosisoli</name>
    <dbReference type="NCBI Taxonomy" id="2665721"/>
    <lineage>
        <taxon>Bacteria</taxon>
        <taxon>Bacillati</taxon>
        <taxon>Actinomycetota</taxon>
        <taxon>Actinomycetes</taxon>
        <taxon>Kitasatosporales</taxon>
        <taxon>Streptomycetaceae</taxon>
        <taxon>Streptomyces</taxon>
    </lineage>
</organism>